<evidence type="ECO:0000313" key="1">
    <source>
        <dbReference type="EMBL" id="MCA6062903.1"/>
    </source>
</evidence>
<name>A0ABS7ZNV6_9GAMM</name>
<dbReference type="RefSeq" id="WP_225672371.1">
    <property type="nucleotide sequence ID" value="NZ_JAEDAH010000020.1"/>
</dbReference>
<keyword evidence="2" id="KW-1185">Reference proteome</keyword>
<dbReference type="EMBL" id="JAEDAH010000020">
    <property type="protein sequence ID" value="MCA6062903.1"/>
    <property type="molecule type" value="Genomic_DNA"/>
</dbReference>
<sequence length="63" mass="7172">MMRNLPFSCSRNVAALSKVHRLNKPGHDLVYAIEDPAERRRKIVFLTPKGKRVAESLLAILED</sequence>
<dbReference type="InterPro" id="IPR036388">
    <property type="entry name" value="WH-like_DNA-bd_sf"/>
</dbReference>
<proteinExistence type="predicted"/>
<evidence type="ECO:0000313" key="2">
    <source>
        <dbReference type="Proteomes" id="UP000714380"/>
    </source>
</evidence>
<dbReference type="Gene3D" id="1.10.10.10">
    <property type="entry name" value="Winged helix-like DNA-binding domain superfamily/Winged helix DNA-binding domain"/>
    <property type="match status" value="1"/>
</dbReference>
<gene>
    <name evidence="1" type="ORF">I9W95_04695</name>
</gene>
<protein>
    <recommendedName>
        <fullName evidence="3">MarR family transcriptional regulator</fullName>
    </recommendedName>
</protein>
<evidence type="ECO:0008006" key="3">
    <source>
        <dbReference type="Google" id="ProtNLM"/>
    </source>
</evidence>
<comment type="caution">
    <text evidence="1">The sequence shown here is derived from an EMBL/GenBank/DDBJ whole genome shotgun (WGS) entry which is preliminary data.</text>
</comment>
<dbReference type="SUPFAM" id="SSF46785">
    <property type="entry name" value="Winged helix' DNA-binding domain"/>
    <property type="match status" value="1"/>
</dbReference>
<dbReference type="InterPro" id="IPR036390">
    <property type="entry name" value="WH_DNA-bd_sf"/>
</dbReference>
<organism evidence="1 2">
    <name type="scientific">Thalassolituus marinus</name>
    <dbReference type="NCBI Taxonomy" id="671053"/>
    <lineage>
        <taxon>Bacteria</taxon>
        <taxon>Pseudomonadati</taxon>
        <taxon>Pseudomonadota</taxon>
        <taxon>Gammaproteobacteria</taxon>
        <taxon>Oceanospirillales</taxon>
        <taxon>Oceanospirillaceae</taxon>
        <taxon>Thalassolituus</taxon>
    </lineage>
</organism>
<dbReference type="Proteomes" id="UP000714380">
    <property type="component" value="Unassembled WGS sequence"/>
</dbReference>
<reference evidence="1 2" key="1">
    <citation type="submission" date="2020-12" db="EMBL/GenBank/DDBJ databases">
        <title>Novel Thalassolituus-related marine hydrocarbonoclastic bacteria mediated algae-derived hydrocarbons mineralization in twilight zone of the northern South China Sea.</title>
        <authorList>
            <person name="Dong C."/>
        </authorList>
    </citation>
    <scope>NUCLEOTIDE SEQUENCE [LARGE SCALE GENOMIC DNA]</scope>
    <source>
        <strain evidence="1 2">IMCC1826</strain>
    </source>
</reference>
<accession>A0ABS7ZNV6</accession>